<name>A0ACC2PGA3_9HYME</name>
<keyword evidence="2" id="KW-1185">Reference proteome</keyword>
<evidence type="ECO:0000313" key="1">
    <source>
        <dbReference type="EMBL" id="KAJ8682334.1"/>
    </source>
</evidence>
<organism evidence="1 2">
    <name type="scientific">Eretmocerus hayati</name>
    <dbReference type="NCBI Taxonomy" id="131215"/>
    <lineage>
        <taxon>Eukaryota</taxon>
        <taxon>Metazoa</taxon>
        <taxon>Ecdysozoa</taxon>
        <taxon>Arthropoda</taxon>
        <taxon>Hexapoda</taxon>
        <taxon>Insecta</taxon>
        <taxon>Pterygota</taxon>
        <taxon>Neoptera</taxon>
        <taxon>Endopterygota</taxon>
        <taxon>Hymenoptera</taxon>
        <taxon>Apocrita</taxon>
        <taxon>Proctotrupomorpha</taxon>
        <taxon>Chalcidoidea</taxon>
        <taxon>Aphelinidae</taxon>
        <taxon>Aphelininae</taxon>
        <taxon>Eretmocerus</taxon>
    </lineage>
</organism>
<gene>
    <name evidence="1" type="ORF">QAD02_018126</name>
</gene>
<proteinExistence type="predicted"/>
<sequence>MVTLCLVSICMGIIPMQLAKCFKIIGANQIGNPRSLKYVNCLLGFGGGVLFSTTFLHMMPEVEEHVEDLTGNVIPKLPIPFAKLLTCLGFFMMYLVEEVVHSCTGHSHQHHDDSTPGSNTSSHVNIYANNSIGSFGSVSTPDLKQQEKACDISHTHLDVLNDSLHQGALRGLLIVLGLSVHELFEGLSIGLEGEANHVWYMFGAVAAHKFIIAFCIGVELTSSRTSTILSYIYVCMFAVVSPLGIGIGMGLVGGHSAAANGLPAVVLQGIASGTLLYVVFFEILHKHRNGLMQYTSIAVGFALMAVIIAMMVMSLVHDDSKGVKDQVCNVPRNV</sequence>
<accession>A0ACC2PGA3</accession>
<protein>
    <submittedName>
        <fullName evidence="1">Uncharacterized protein</fullName>
    </submittedName>
</protein>
<dbReference type="Proteomes" id="UP001239111">
    <property type="component" value="Chromosome 1"/>
</dbReference>
<evidence type="ECO:0000313" key="2">
    <source>
        <dbReference type="Proteomes" id="UP001239111"/>
    </source>
</evidence>
<comment type="caution">
    <text evidence="1">The sequence shown here is derived from an EMBL/GenBank/DDBJ whole genome shotgun (WGS) entry which is preliminary data.</text>
</comment>
<reference evidence="1" key="1">
    <citation type="submission" date="2023-04" db="EMBL/GenBank/DDBJ databases">
        <title>A chromosome-level genome assembly of the parasitoid wasp Eretmocerus hayati.</title>
        <authorList>
            <person name="Zhong Y."/>
            <person name="Liu S."/>
            <person name="Liu Y."/>
        </authorList>
    </citation>
    <scope>NUCLEOTIDE SEQUENCE</scope>
    <source>
        <strain evidence="1">ZJU_SS_LIU_2023</strain>
    </source>
</reference>
<dbReference type="EMBL" id="CM056741">
    <property type="protein sequence ID" value="KAJ8682334.1"/>
    <property type="molecule type" value="Genomic_DNA"/>
</dbReference>